<keyword evidence="1" id="KW-0812">Transmembrane</keyword>
<evidence type="ECO:0000313" key="2">
    <source>
        <dbReference type="EMBL" id="DAF85634.1"/>
    </source>
</evidence>
<proteinExistence type="predicted"/>
<feature type="transmembrane region" description="Helical" evidence="1">
    <location>
        <begin position="6"/>
        <end position="24"/>
    </location>
</feature>
<dbReference type="EMBL" id="BK015927">
    <property type="protein sequence ID" value="DAF85634.1"/>
    <property type="molecule type" value="Genomic_DNA"/>
</dbReference>
<sequence>MIELHLYILFCFLFYIMFCIKELLIKMNYIFFTM</sequence>
<protein>
    <submittedName>
        <fullName evidence="2">Uncharacterized protein</fullName>
    </submittedName>
</protein>
<keyword evidence="1" id="KW-1133">Transmembrane helix</keyword>
<keyword evidence="1" id="KW-0472">Membrane</keyword>
<evidence type="ECO:0000256" key="1">
    <source>
        <dbReference type="SAM" id="Phobius"/>
    </source>
</evidence>
<reference evidence="2" key="1">
    <citation type="journal article" date="2021" name="Proc. Natl. Acad. Sci. U.S.A.">
        <title>A Catalog of Tens of Thousands of Viruses from Human Metagenomes Reveals Hidden Associations with Chronic Diseases.</title>
        <authorList>
            <person name="Tisza M.J."/>
            <person name="Buck C.B."/>
        </authorList>
    </citation>
    <scope>NUCLEOTIDE SEQUENCE</scope>
    <source>
        <strain evidence="2">Ct5jB2</strain>
    </source>
</reference>
<organism evidence="2">
    <name type="scientific">Siphoviridae sp. ct5jB2</name>
    <dbReference type="NCBI Taxonomy" id="2825337"/>
    <lineage>
        <taxon>Viruses</taxon>
        <taxon>Duplodnaviria</taxon>
        <taxon>Heunggongvirae</taxon>
        <taxon>Uroviricota</taxon>
        <taxon>Caudoviricetes</taxon>
    </lineage>
</organism>
<name>A0A8S5TTV3_9CAUD</name>
<accession>A0A8S5TTV3</accession>